<gene>
    <name evidence="3" type="ORF">A3B92_01475</name>
</gene>
<feature type="region of interest" description="Disordered" evidence="1">
    <location>
        <begin position="267"/>
        <end position="301"/>
    </location>
</feature>
<sequence length="301" mass="33583">MEDKVIEKELSYKLGGIFFEIQDNLGRFCRERQYADLFAKKLTHKKINFKREYPIEIANRKSNFVDFIVDLDKKFAGLNRSSGQVLIEAMVAISIVTVGLLGIFSVLSRSLSLNRTVADNYVAANLAAEGIEIVKNIVDGNVLKIQNSTMVPWNLGVTNGVYVVNYNDNSLSSSILENCDADSIKNNASFAMTFNSDNGLYTHDTANQDIGISATNFKRVVCVDTSDDGNEIKVNSIVTWTGRGGAEFDINLEDHFYNWTPTECNDGIDNDDDKKTDYKEDPECNNLPDKNSELPKNISTP</sequence>
<feature type="transmembrane region" description="Helical" evidence="2">
    <location>
        <begin position="85"/>
        <end position="107"/>
    </location>
</feature>
<reference evidence="3 4" key="1">
    <citation type="journal article" date="2016" name="Nat. Commun.">
        <title>Thousands of microbial genomes shed light on interconnected biogeochemical processes in an aquifer system.</title>
        <authorList>
            <person name="Anantharaman K."/>
            <person name="Brown C.T."/>
            <person name="Hug L.A."/>
            <person name="Sharon I."/>
            <person name="Castelle C.J."/>
            <person name="Probst A.J."/>
            <person name="Thomas B.C."/>
            <person name="Singh A."/>
            <person name="Wilkins M.J."/>
            <person name="Karaoz U."/>
            <person name="Brodie E.L."/>
            <person name="Williams K.H."/>
            <person name="Hubbard S.S."/>
            <person name="Banfield J.F."/>
        </authorList>
    </citation>
    <scope>NUCLEOTIDE SEQUENCE [LARGE SCALE GENOMIC DNA]</scope>
</reference>
<evidence type="ECO:0000256" key="2">
    <source>
        <dbReference type="SAM" id="Phobius"/>
    </source>
</evidence>
<evidence type="ECO:0000313" key="4">
    <source>
        <dbReference type="Proteomes" id="UP000177960"/>
    </source>
</evidence>
<keyword evidence="2" id="KW-0812">Transmembrane</keyword>
<protein>
    <submittedName>
        <fullName evidence="3">Uncharacterized protein</fullName>
    </submittedName>
</protein>
<keyword evidence="2" id="KW-1133">Transmembrane helix</keyword>
<feature type="compositionally biased region" description="Basic and acidic residues" evidence="1">
    <location>
        <begin position="272"/>
        <end position="282"/>
    </location>
</feature>
<dbReference type="Proteomes" id="UP000177960">
    <property type="component" value="Unassembled WGS sequence"/>
</dbReference>
<dbReference type="AlphaFoldDB" id="A0A1G1ZFV7"/>
<keyword evidence="2" id="KW-0472">Membrane</keyword>
<dbReference type="Pfam" id="PF13366">
    <property type="entry name" value="PDDEXK_3"/>
    <property type="match status" value="1"/>
</dbReference>
<evidence type="ECO:0000313" key="3">
    <source>
        <dbReference type="EMBL" id="OGY63442.1"/>
    </source>
</evidence>
<organism evidence="3 4">
    <name type="scientific">Candidatus Harrisonbacteria bacterium RIFCSPHIGHO2_02_FULL_42_16</name>
    <dbReference type="NCBI Taxonomy" id="1798404"/>
    <lineage>
        <taxon>Bacteria</taxon>
        <taxon>Candidatus Harrisoniibacteriota</taxon>
    </lineage>
</organism>
<accession>A0A1G1ZFV7</accession>
<dbReference type="InterPro" id="IPR026350">
    <property type="entry name" value="GxxExxY"/>
</dbReference>
<name>A0A1G1ZFV7_9BACT</name>
<evidence type="ECO:0000256" key="1">
    <source>
        <dbReference type="SAM" id="MobiDB-lite"/>
    </source>
</evidence>
<proteinExistence type="predicted"/>
<dbReference type="EMBL" id="MHJG01000022">
    <property type="protein sequence ID" value="OGY63442.1"/>
    <property type="molecule type" value="Genomic_DNA"/>
</dbReference>
<dbReference type="STRING" id="1798404.A3B92_01475"/>
<comment type="caution">
    <text evidence="3">The sequence shown here is derived from an EMBL/GenBank/DDBJ whole genome shotgun (WGS) entry which is preliminary data.</text>
</comment>